<keyword evidence="7 9" id="KW-0472">Membrane</keyword>
<dbReference type="Pfam" id="PF13855">
    <property type="entry name" value="LRR_8"/>
    <property type="match status" value="2"/>
</dbReference>
<evidence type="ECO:0000256" key="7">
    <source>
        <dbReference type="ARBA" id="ARBA00023136"/>
    </source>
</evidence>
<protein>
    <submittedName>
        <fullName evidence="11">Uncharacterized protein</fullName>
    </submittedName>
</protein>
<dbReference type="SMART" id="SM00369">
    <property type="entry name" value="LRR_TYP"/>
    <property type="match status" value="5"/>
</dbReference>
<evidence type="ECO:0000256" key="5">
    <source>
        <dbReference type="ARBA" id="ARBA00022737"/>
    </source>
</evidence>
<reference evidence="11" key="1">
    <citation type="journal article" date="2024" name="Gigascience">
        <title>Chromosome-level genome of the poultry shaft louse Menopon gallinae provides insight into the host-switching and adaptive evolution of parasitic lice.</title>
        <authorList>
            <person name="Xu Y."/>
            <person name="Ma L."/>
            <person name="Liu S."/>
            <person name="Liang Y."/>
            <person name="Liu Q."/>
            <person name="He Z."/>
            <person name="Tian L."/>
            <person name="Duan Y."/>
            <person name="Cai W."/>
            <person name="Li H."/>
            <person name="Song F."/>
        </authorList>
    </citation>
    <scope>NUCLEOTIDE SEQUENCE</scope>
    <source>
        <strain evidence="11">Cailab_2023a</strain>
    </source>
</reference>
<dbReference type="GO" id="GO:0005886">
    <property type="term" value="C:plasma membrane"/>
    <property type="evidence" value="ECO:0007669"/>
    <property type="project" value="TreeGrafter"/>
</dbReference>
<name>A0AAW2HQY4_9NEOP</name>
<dbReference type="InterPro" id="IPR032675">
    <property type="entry name" value="LRR_dom_sf"/>
</dbReference>
<proteinExistence type="predicted"/>
<evidence type="ECO:0000256" key="4">
    <source>
        <dbReference type="ARBA" id="ARBA00022729"/>
    </source>
</evidence>
<dbReference type="EMBL" id="JARGDH010000003">
    <property type="protein sequence ID" value="KAL0272277.1"/>
    <property type="molecule type" value="Genomic_DNA"/>
</dbReference>
<evidence type="ECO:0000256" key="10">
    <source>
        <dbReference type="SAM" id="SignalP"/>
    </source>
</evidence>
<evidence type="ECO:0000256" key="6">
    <source>
        <dbReference type="ARBA" id="ARBA00022989"/>
    </source>
</evidence>
<keyword evidence="4 10" id="KW-0732">Signal</keyword>
<evidence type="ECO:0000256" key="1">
    <source>
        <dbReference type="ARBA" id="ARBA00004167"/>
    </source>
</evidence>
<evidence type="ECO:0000256" key="9">
    <source>
        <dbReference type="SAM" id="Phobius"/>
    </source>
</evidence>
<dbReference type="Gene3D" id="3.80.10.10">
    <property type="entry name" value="Ribonuclease Inhibitor"/>
    <property type="match status" value="2"/>
</dbReference>
<comment type="subcellular location">
    <subcellularLocation>
        <location evidence="1">Membrane</location>
        <topology evidence="1">Single-pass membrane protein</topology>
    </subcellularLocation>
</comment>
<organism evidence="11">
    <name type="scientific">Menopon gallinae</name>
    <name type="common">poultry shaft louse</name>
    <dbReference type="NCBI Taxonomy" id="328185"/>
    <lineage>
        <taxon>Eukaryota</taxon>
        <taxon>Metazoa</taxon>
        <taxon>Ecdysozoa</taxon>
        <taxon>Arthropoda</taxon>
        <taxon>Hexapoda</taxon>
        <taxon>Insecta</taxon>
        <taxon>Pterygota</taxon>
        <taxon>Neoptera</taxon>
        <taxon>Paraneoptera</taxon>
        <taxon>Psocodea</taxon>
        <taxon>Troctomorpha</taxon>
        <taxon>Phthiraptera</taxon>
        <taxon>Amblycera</taxon>
        <taxon>Menoponidae</taxon>
        <taxon>Menopon</taxon>
    </lineage>
</organism>
<keyword evidence="2" id="KW-0433">Leucine-rich repeat</keyword>
<dbReference type="InterPro" id="IPR003591">
    <property type="entry name" value="Leu-rich_rpt_typical-subtyp"/>
</dbReference>
<keyword evidence="5" id="KW-0677">Repeat</keyword>
<keyword evidence="6 9" id="KW-1133">Transmembrane helix</keyword>
<keyword evidence="8" id="KW-0325">Glycoprotein</keyword>
<dbReference type="GO" id="GO:0007165">
    <property type="term" value="P:signal transduction"/>
    <property type="evidence" value="ECO:0007669"/>
    <property type="project" value="TreeGrafter"/>
</dbReference>
<dbReference type="AlphaFoldDB" id="A0AAW2HQY4"/>
<dbReference type="EMBL" id="JARGDH010000003">
    <property type="protein sequence ID" value="KAL0272278.1"/>
    <property type="molecule type" value="Genomic_DNA"/>
</dbReference>
<evidence type="ECO:0000256" key="8">
    <source>
        <dbReference type="ARBA" id="ARBA00023180"/>
    </source>
</evidence>
<comment type="caution">
    <text evidence="11">The sequence shown here is derived from an EMBL/GenBank/DDBJ whole genome shotgun (WGS) entry which is preliminary data.</text>
</comment>
<evidence type="ECO:0000256" key="2">
    <source>
        <dbReference type="ARBA" id="ARBA00022614"/>
    </source>
</evidence>
<dbReference type="GO" id="GO:0038023">
    <property type="term" value="F:signaling receptor activity"/>
    <property type="evidence" value="ECO:0007669"/>
    <property type="project" value="TreeGrafter"/>
</dbReference>
<keyword evidence="3 9" id="KW-0812">Transmembrane</keyword>
<feature type="signal peptide" evidence="10">
    <location>
        <begin position="1"/>
        <end position="16"/>
    </location>
</feature>
<evidence type="ECO:0000313" key="11">
    <source>
        <dbReference type="EMBL" id="KAL0272277.1"/>
    </source>
</evidence>
<dbReference type="InterPro" id="IPR001611">
    <property type="entry name" value="Leu-rich_rpt"/>
</dbReference>
<dbReference type="PANTHER" id="PTHR24365:SF541">
    <property type="entry name" value="PROTEIN TOLL-RELATED"/>
    <property type="match status" value="1"/>
</dbReference>
<accession>A0AAW2HQY4</accession>
<dbReference type="SUPFAM" id="SSF52058">
    <property type="entry name" value="L domain-like"/>
    <property type="match status" value="1"/>
</dbReference>
<feature type="transmembrane region" description="Helical" evidence="9">
    <location>
        <begin position="302"/>
        <end position="323"/>
    </location>
</feature>
<gene>
    <name evidence="11" type="ORF">PYX00_005315</name>
</gene>
<dbReference type="PANTHER" id="PTHR24365">
    <property type="entry name" value="TOLL-LIKE RECEPTOR"/>
    <property type="match status" value="1"/>
</dbReference>
<sequence>MIWILLIAFVVQQCSTDDFPFPPERNPDLEKSRRCTYLRTHGMLGADCNDLKLVDIPPNLRSGIEVLDVTFNRIRDIYNTSFENYPYLRILYLTDNSISHIEAGAFDPIPDLEILDLTLNSLHFVPEALETLTSLKKLMLANNPFVEVTFSKSLPSVQYLSLSSCRLKKFPDFSPLPGLVQLNMSDNNLQTIDMTQVAPMCSLKLLDLRRNTRLFRREYCNCEVLAKWFTNLSREGFELLPEIGVFCKNKTEGREIIDDPEICFTNTTALLLEKSESIRRTCEVEVMNYTSAALKLKASAKWVIIVLTSLGIIFVCAFCLYYVRKRQAFLKAASARPMHTKCAS</sequence>
<feature type="chain" id="PRO_5044477011" evidence="10">
    <location>
        <begin position="17"/>
        <end position="344"/>
    </location>
</feature>
<evidence type="ECO:0000256" key="3">
    <source>
        <dbReference type="ARBA" id="ARBA00022692"/>
    </source>
</evidence>